<keyword evidence="3" id="KW-1185">Reference proteome</keyword>
<accession>A0A0P1AUG6</accession>
<organism evidence="2 3">
    <name type="scientific">Plasmopara halstedii</name>
    <name type="common">Downy mildew of sunflower</name>
    <dbReference type="NCBI Taxonomy" id="4781"/>
    <lineage>
        <taxon>Eukaryota</taxon>
        <taxon>Sar</taxon>
        <taxon>Stramenopiles</taxon>
        <taxon>Oomycota</taxon>
        <taxon>Peronosporomycetes</taxon>
        <taxon>Peronosporales</taxon>
        <taxon>Peronosporaceae</taxon>
        <taxon>Plasmopara</taxon>
    </lineage>
</organism>
<dbReference type="Proteomes" id="UP000054928">
    <property type="component" value="Unassembled WGS sequence"/>
</dbReference>
<sequence>MMIKILSILWAAVSESRLSLSSKEEAHKNGRLLTYLPICNMVSAEALDVEKACIAYLSVWRCAREGIKLDQVGDIISDLLWQPKTIMVIVDISSASDQLYVSCVLLLPWSEIFRSEFHARSFNEPQEVQGSQLKTQIVDMDVSNFVEP</sequence>
<dbReference type="GeneID" id="36396438"/>
<dbReference type="EMBL" id="CCYD01001538">
    <property type="protein sequence ID" value="CEG45056.1"/>
    <property type="molecule type" value="Genomic_DNA"/>
</dbReference>
<reference evidence="3" key="1">
    <citation type="submission" date="2014-09" db="EMBL/GenBank/DDBJ databases">
        <authorList>
            <person name="Sharma Rahul"/>
            <person name="Thines Marco"/>
        </authorList>
    </citation>
    <scope>NUCLEOTIDE SEQUENCE [LARGE SCALE GENOMIC DNA]</scope>
</reference>
<feature type="signal peptide" evidence="1">
    <location>
        <begin position="1"/>
        <end position="16"/>
    </location>
</feature>
<name>A0A0P1AUG6_PLAHL</name>
<proteinExistence type="predicted"/>
<feature type="chain" id="PRO_5006058935" description="RxLR-like protein" evidence="1">
    <location>
        <begin position="17"/>
        <end position="148"/>
    </location>
</feature>
<evidence type="ECO:0008006" key="4">
    <source>
        <dbReference type="Google" id="ProtNLM"/>
    </source>
</evidence>
<protein>
    <recommendedName>
        <fullName evidence="4">RxLR-like protein</fullName>
    </recommendedName>
</protein>
<keyword evidence="1" id="KW-0732">Signal</keyword>
<dbReference type="AlphaFoldDB" id="A0A0P1AUG6"/>
<dbReference type="RefSeq" id="XP_024581425.1">
    <property type="nucleotide sequence ID" value="XM_024715759.1"/>
</dbReference>
<evidence type="ECO:0000313" key="3">
    <source>
        <dbReference type="Proteomes" id="UP000054928"/>
    </source>
</evidence>
<evidence type="ECO:0000313" key="2">
    <source>
        <dbReference type="EMBL" id="CEG45056.1"/>
    </source>
</evidence>
<evidence type="ECO:0000256" key="1">
    <source>
        <dbReference type="SAM" id="SignalP"/>
    </source>
</evidence>